<gene>
    <name evidence="2" type="ORF">NE663_04860</name>
</gene>
<evidence type="ECO:0000313" key="2">
    <source>
        <dbReference type="EMBL" id="MCQ5121589.1"/>
    </source>
</evidence>
<organism evidence="2 3">
    <name type="scientific">Massilicoli timonensis</name>
    <dbReference type="NCBI Taxonomy" id="2015901"/>
    <lineage>
        <taxon>Bacteria</taxon>
        <taxon>Bacillati</taxon>
        <taxon>Bacillota</taxon>
        <taxon>Erysipelotrichia</taxon>
        <taxon>Erysipelotrichales</taxon>
        <taxon>Erysipelotrichaceae</taxon>
        <taxon>Massilicoli</taxon>
    </lineage>
</organism>
<keyword evidence="1" id="KW-0812">Transmembrane</keyword>
<reference evidence="2 3" key="1">
    <citation type="submission" date="2022-06" db="EMBL/GenBank/DDBJ databases">
        <title>Isolation of gut microbiota from human fecal samples.</title>
        <authorList>
            <person name="Pamer E.G."/>
            <person name="Barat B."/>
            <person name="Waligurski E."/>
            <person name="Medina S."/>
            <person name="Paddock L."/>
            <person name="Mostad J."/>
        </authorList>
    </citation>
    <scope>NUCLEOTIDE SEQUENCE [LARGE SCALE GENOMIC DNA]</scope>
    <source>
        <strain evidence="2 3">DFI.6.1</strain>
    </source>
</reference>
<comment type="caution">
    <text evidence="2">The sequence shown here is derived from an EMBL/GenBank/DDBJ whole genome shotgun (WGS) entry which is preliminary data.</text>
</comment>
<feature type="transmembrane region" description="Helical" evidence="1">
    <location>
        <begin position="14"/>
        <end position="36"/>
    </location>
</feature>
<keyword evidence="1" id="KW-1133">Transmembrane helix</keyword>
<feature type="transmembrane region" description="Helical" evidence="1">
    <location>
        <begin position="80"/>
        <end position="101"/>
    </location>
</feature>
<sequence>MINKLKSEIREMKLLFRSIPSLMMTLFIVSVIAMNLLANKSIQLPWEFLALDCGILISWLSFLSMDVITKHFGPKAATQASIVAALINLGMCLIFFIASRIPGIWSESYVPGMETVINHSLDATFGGVWYVLLGSTIAFLISSIVNNYSNALIGKFCKDQTSFKTFMTRTYISTALGQFCDNLLFALIVSHQFFGWTLLQCITCAITGMLVELLCEVIFAYPGYRILKSWRKEQVGKAFFAYQEQRKQ</sequence>
<dbReference type="RefSeq" id="WP_256197600.1">
    <property type="nucleotide sequence ID" value="NZ_CALVCM010000002.1"/>
</dbReference>
<dbReference type="InterPro" id="IPR003744">
    <property type="entry name" value="YhhQ"/>
</dbReference>
<keyword evidence="1" id="KW-0472">Membrane</keyword>
<dbReference type="EMBL" id="JANGCH010000005">
    <property type="protein sequence ID" value="MCQ5121589.1"/>
    <property type="molecule type" value="Genomic_DNA"/>
</dbReference>
<feature type="transmembrane region" description="Helical" evidence="1">
    <location>
        <begin position="196"/>
        <end position="221"/>
    </location>
</feature>
<proteinExistence type="predicted"/>
<dbReference type="Pfam" id="PF02592">
    <property type="entry name" value="Vut_1"/>
    <property type="match status" value="1"/>
</dbReference>
<keyword evidence="3" id="KW-1185">Reference proteome</keyword>
<feature type="transmembrane region" description="Helical" evidence="1">
    <location>
        <begin position="170"/>
        <end position="190"/>
    </location>
</feature>
<name>A0ABT1SK56_9FIRM</name>
<feature type="transmembrane region" description="Helical" evidence="1">
    <location>
        <begin position="48"/>
        <end position="68"/>
    </location>
</feature>
<protein>
    <submittedName>
        <fullName evidence="2">VUT family protein</fullName>
    </submittedName>
</protein>
<evidence type="ECO:0000256" key="1">
    <source>
        <dbReference type="SAM" id="Phobius"/>
    </source>
</evidence>
<feature type="transmembrane region" description="Helical" evidence="1">
    <location>
        <begin position="128"/>
        <end position="149"/>
    </location>
</feature>
<accession>A0ABT1SK56</accession>
<dbReference type="Proteomes" id="UP001524435">
    <property type="component" value="Unassembled WGS sequence"/>
</dbReference>
<dbReference type="PANTHER" id="PTHR34300">
    <property type="entry name" value="QUEUOSINE PRECURSOR TRANSPORTER-RELATED"/>
    <property type="match status" value="1"/>
</dbReference>
<evidence type="ECO:0000313" key="3">
    <source>
        <dbReference type="Proteomes" id="UP001524435"/>
    </source>
</evidence>
<dbReference type="PANTHER" id="PTHR34300:SF2">
    <property type="entry name" value="QUEUOSINE PRECURSOR TRANSPORTER-RELATED"/>
    <property type="match status" value="1"/>
</dbReference>